<feature type="domain" description="ADF-H" evidence="6">
    <location>
        <begin position="33"/>
        <end position="169"/>
    </location>
</feature>
<dbReference type="CDD" id="cd11286">
    <property type="entry name" value="ADF_cofilin_like"/>
    <property type="match status" value="1"/>
</dbReference>
<comment type="subcellular location">
    <subcellularLocation>
        <location evidence="1">Nucleus matrix</location>
    </subcellularLocation>
</comment>
<dbReference type="AlphaFoldDB" id="A0A9N8W5C1"/>
<evidence type="ECO:0000256" key="3">
    <source>
        <dbReference type="ARBA" id="ARBA00015630"/>
    </source>
</evidence>
<reference evidence="7" key="1">
    <citation type="submission" date="2021-06" db="EMBL/GenBank/DDBJ databases">
        <authorList>
            <person name="Kallberg Y."/>
            <person name="Tangrot J."/>
            <person name="Rosling A."/>
        </authorList>
    </citation>
    <scope>NUCLEOTIDE SEQUENCE</scope>
    <source>
        <strain evidence="7">FL966</strain>
    </source>
</reference>
<dbReference type="EMBL" id="CAJVQA010000492">
    <property type="protein sequence ID" value="CAG8477590.1"/>
    <property type="molecule type" value="Genomic_DNA"/>
</dbReference>
<dbReference type="GO" id="GO:0015629">
    <property type="term" value="C:actin cytoskeleton"/>
    <property type="evidence" value="ECO:0007669"/>
    <property type="project" value="InterPro"/>
</dbReference>
<feature type="non-terminal residue" evidence="7">
    <location>
        <position position="169"/>
    </location>
</feature>
<evidence type="ECO:0000313" key="8">
    <source>
        <dbReference type="Proteomes" id="UP000789759"/>
    </source>
</evidence>
<dbReference type="GO" id="GO:0003779">
    <property type="term" value="F:actin binding"/>
    <property type="evidence" value="ECO:0007669"/>
    <property type="project" value="UniProtKB-KW"/>
</dbReference>
<evidence type="ECO:0000313" key="7">
    <source>
        <dbReference type="EMBL" id="CAG8477590.1"/>
    </source>
</evidence>
<evidence type="ECO:0000256" key="1">
    <source>
        <dbReference type="ARBA" id="ARBA00004109"/>
    </source>
</evidence>
<evidence type="ECO:0000256" key="4">
    <source>
        <dbReference type="ARBA" id="ARBA00023203"/>
    </source>
</evidence>
<sequence length="169" mass="19433">MTVTLGTTLKVTSEYANFKIQPSKSIHFKMSSASGVNASDECMEVFQELKLKKKYKYILYKINDEKDKTEIVLDRAEENATYEDFKDVLVKELKQQPRYAVFDFDYEKTGEGPRNKLVFFSWVPDTAPVKTKMLYASSREAIRKKLVGVGIEVQGTDEEEVDYATVLEK</sequence>
<name>A0A9N8W5C1_9GLOM</name>
<keyword evidence="4" id="KW-0009">Actin-binding</keyword>
<evidence type="ECO:0000256" key="5">
    <source>
        <dbReference type="ARBA" id="ARBA00032427"/>
    </source>
</evidence>
<keyword evidence="8" id="KW-1185">Reference proteome</keyword>
<organism evidence="7 8">
    <name type="scientific">Cetraspora pellucida</name>
    <dbReference type="NCBI Taxonomy" id="1433469"/>
    <lineage>
        <taxon>Eukaryota</taxon>
        <taxon>Fungi</taxon>
        <taxon>Fungi incertae sedis</taxon>
        <taxon>Mucoromycota</taxon>
        <taxon>Glomeromycotina</taxon>
        <taxon>Glomeromycetes</taxon>
        <taxon>Diversisporales</taxon>
        <taxon>Gigasporaceae</taxon>
        <taxon>Cetraspora</taxon>
    </lineage>
</organism>
<proteinExistence type="inferred from homology"/>
<comment type="caution">
    <text evidence="7">The sequence shown here is derived from an EMBL/GenBank/DDBJ whole genome shotgun (WGS) entry which is preliminary data.</text>
</comment>
<dbReference type="PROSITE" id="PS51263">
    <property type="entry name" value="ADF_H"/>
    <property type="match status" value="1"/>
</dbReference>
<evidence type="ECO:0000259" key="6">
    <source>
        <dbReference type="PROSITE" id="PS51263"/>
    </source>
</evidence>
<dbReference type="PANTHER" id="PTHR11913">
    <property type="entry name" value="COFILIN-RELATED"/>
    <property type="match status" value="1"/>
</dbReference>
<comment type="similarity">
    <text evidence="2">Belongs to the actin-binding proteins ADF family.</text>
</comment>
<dbReference type="SMART" id="SM00102">
    <property type="entry name" value="ADF"/>
    <property type="match status" value="1"/>
</dbReference>
<dbReference type="InterPro" id="IPR002108">
    <property type="entry name" value="ADF-H"/>
</dbReference>
<dbReference type="GO" id="GO:0016363">
    <property type="term" value="C:nuclear matrix"/>
    <property type="evidence" value="ECO:0007669"/>
    <property type="project" value="UniProtKB-SubCell"/>
</dbReference>
<gene>
    <name evidence="7" type="ORF">CPELLU_LOCUS1372</name>
</gene>
<dbReference type="InterPro" id="IPR029006">
    <property type="entry name" value="ADF-H/Gelsolin-like_dom_sf"/>
</dbReference>
<dbReference type="Pfam" id="PF00241">
    <property type="entry name" value="Cofilin_ADF"/>
    <property type="match status" value="1"/>
</dbReference>
<dbReference type="SUPFAM" id="SSF55753">
    <property type="entry name" value="Actin depolymerizing proteins"/>
    <property type="match status" value="1"/>
</dbReference>
<dbReference type="Proteomes" id="UP000789759">
    <property type="component" value="Unassembled WGS sequence"/>
</dbReference>
<dbReference type="OrthoDB" id="10249245at2759"/>
<dbReference type="InterPro" id="IPR017904">
    <property type="entry name" value="ADF/Cofilin"/>
</dbReference>
<protein>
    <recommendedName>
        <fullName evidence="3">Cofilin</fullName>
    </recommendedName>
    <alternativeName>
        <fullName evidence="5">Actin-depolymerizing factor 1</fullName>
    </alternativeName>
</protein>
<evidence type="ECO:0000256" key="2">
    <source>
        <dbReference type="ARBA" id="ARBA00006844"/>
    </source>
</evidence>
<accession>A0A9N8W5C1</accession>
<dbReference type="GO" id="GO:0030042">
    <property type="term" value="P:actin filament depolymerization"/>
    <property type="evidence" value="ECO:0007669"/>
    <property type="project" value="InterPro"/>
</dbReference>
<dbReference type="Gene3D" id="3.40.20.10">
    <property type="entry name" value="Severin"/>
    <property type="match status" value="1"/>
</dbReference>